<accession>A0AAW9CUE0</accession>
<protein>
    <submittedName>
        <fullName evidence="1">Uncharacterized protein</fullName>
    </submittedName>
</protein>
<proteinExistence type="predicted"/>
<name>A0AAW9CUE0_BURTH</name>
<gene>
    <name evidence="1" type="ORF">C7S16_4220</name>
</gene>
<evidence type="ECO:0000313" key="2">
    <source>
        <dbReference type="Proteomes" id="UP001272137"/>
    </source>
</evidence>
<dbReference type="Proteomes" id="UP001272137">
    <property type="component" value="Unassembled WGS sequence"/>
</dbReference>
<comment type="caution">
    <text evidence="1">The sequence shown here is derived from an EMBL/GenBank/DDBJ whole genome shotgun (WGS) entry which is preliminary data.</text>
</comment>
<dbReference type="AlphaFoldDB" id="A0AAW9CUE0"/>
<dbReference type="EMBL" id="QXCT01000001">
    <property type="protein sequence ID" value="MDW9252437.1"/>
    <property type="molecule type" value="Genomic_DNA"/>
</dbReference>
<organism evidence="1 2">
    <name type="scientific">Burkholderia thailandensis</name>
    <dbReference type="NCBI Taxonomy" id="57975"/>
    <lineage>
        <taxon>Bacteria</taxon>
        <taxon>Pseudomonadati</taxon>
        <taxon>Pseudomonadota</taxon>
        <taxon>Betaproteobacteria</taxon>
        <taxon>Burkholderiales</taxon>
        <taxon>Burkholderiaceae</taxon>
        <taxon>Burkholderia</taxon>
        <taxon>pseudomallei group</taxon>
    </lineage>
</organism>
<reference evidence="1" key="1">
    <citation type="submission" date="2018-08" db="EMBL/GenBank/DDBJ databases">
        <title>Identification of Burkholderia cepacia strains that express a Burkholderia pseudomallei-like capsular polysaccharide.</title>
        <authorList>
            <person name="Burtnick M.N."/>
            <person name="Vongsouvath M."/>
            <person name="Newton P."/>
            <person name="Wuthiekanun V."/>
            <person name="Limmathurotsakul D."/>
            <person name="Brett P.J."/>
            <person name="Chantratita N."/>
            <person name="Dance D.A."/>
        </authorList>
    </citation>
    <scope>NUCLEOTIDE SEQUENCE</scope>
    <source>
        <strain evidence="1">SBXCC001</strain>
    </source>
</reference>
<evidence type="ECO:0000313" key="1">
    <source>
        <dbReference type="EMBL" id="MDW9252437.1"/>
    </source>
</evidence>
<sequence>MAATERIAMTMREPDRFKVIPDAVDDKLTPWRRSSDLG</sequence>